<dbReference type="Gene3D" id="2.30.42.10">
    <property type="match status" value="1"/>
</dbReference>
<dbReference type="Pfam" id="PF13180">
    <property type="entry name" value="PDZ_2"/>
    <property type="match status" value="1"/>
</dbReference>
<evidence type="ECO:0000259" key="4">
    <source>
        <dbReference type="SMART" id="SM00228"/>
    </source>
</evidence>
<dbReference type="SUPFAM" id="SSF50494">
    <property type="entry name" value="Trypsin-like serine proteases"/>
    <property type="match status" value="1"/>
</dbReference>
<keyword evidence="6" id="KW-1185">Reference proteome</keyword>
<keyword evidence="2" id="KW-0378">Hydrolase</keyword>
<dbReference type="InterPro" id="IPR001940">
    <property type="entry name" value="Peptidase_S1C"/>
</dbReference>
<keyword evidence="3" id="KW-0472">Membrane</keyword>
<evidence type="ECO:0000256" key="2">
    <source>
        <dbReference type="ARBA" id="ARBA00022801"/>
    </source>
</evidence>
<dbReference type="SMART" id="SM00228">
    <property type="entry name" value="PDZ"/>
    <property type="match status" value="1"/>
</dbReference>
<comment type="caution">
    <text evidence="5">The sequence shown here is derived from an EMBL/GenBank/DDBJ whole genome shotgun (WGS) entry which is preliminary data.</text>
</comment>
<organism evidence="5 6">
    <name type="scientific">Candidatus Litorirhabdus singularis</name>
    <dbReference type="NCBI Taxonomy" id="2518993"/>
    <lineage>
        <taxon>Bacteria</taxon>
        <taxon>Pseudomonadati</taxon>
        <taxon>Pseudomonadota</taxon>
        <taxon>Gammaproteobacteria</taxon>
        <taxon>Cellvibrionales</taxon>
        <taxon>Halieaceae</taxon>
        <taxon>Candidatus Litorirhabdus</taxon>
    </lineage>
</organism>
<sequence>MNKALKLFTWPAIAGLLAAVLLLQWHNFQNLEHKVNAIAERGSYADVVASAVPAVVNIYTSKLVRERIHPLMNDPFFRRFFRSSAMPRERMENSLGSGVIVSSEGLILTNRHVVAGADEIRVAFYDGREVLARVVGSDADTDLAVLQVELDNLQAITQGSPDQARVGDVVLAIGNPYGFGHSVSQGIISGLGRYGLKLSTYEDFIQTDAAINQGNSGGALIDTRGHLLGINTANVQSEGAATNIGLTIPADLALNVMADLVQYGKVIRGWMGLDVKPVPSNGGSALLVKATDAGGPAQKAGLLPGDIITHFDEQAIVDARLTMQQIAQMRPGDIIDIQLRRNTQQLSLQAIIGERPSNNR</sequence>
<dbReference type="Proteomes" id="UP001143362">
    <property type="component" value="Unassembled WGS sequence"/>
</dbReference>
<gene>
    <name evidence="5" type="ORF">EYC98_16405</name>
</gene>
<dbReference type="PANTHER" id="PTHR43343:SF3">
    <property type="entry name" value="PROTEASE DO-LIKE 8, CHLOROPLASTIC"/>
    <property type="match status" value="1"/>
</dbReference>
<keyword evidence="3" id="KW-0812">Transmembrane</keyword>
<evidence type="ECO:0000313" key="5">
    <source>
        <dbReference type="EMBL" id="MCX2982447.1"/>
    </source>
</evidence>
<evidence type="ECO:0000256" key="3">
    <source>
        <dbReference type="SAM" id="Phobius"/>
    </source>
</evidence>
<reference evidence="5" key="1">
    <citation type="submission" date="2019-02" db="EMBL/GenBank/DDBJ databases">
        <authorList>
            <person name="Li S.-H."/>
        </authorList>
    </citation>
    <scope>NUCLEOTIDE SEQUENCE</scope>
    <source>
        <strain evidence="5">IMCC14734</strain>
    </source>
</reference>
<keyword evidence="1" id="KW-0645">Protease</keyword>
<dbReference type="SUPFAM" id="SSF50156">
    <property type="entry name" value="PDZ domain-like"/>
    <property type="match status" value="1"/>
</dbReference>
<dbReference type="Pfam" id="PF13365">
    <property type="entry name" value="Trypsin_2"/>
    <property type="match status" value="1"/>
</dbReference>
<dbReference type="InterPro" id="IPR036034">
    <property type="entry name" value="PDZ_sf"/>
</dbReference>
<protein>
    <submittedName>
        <fullName evidence="5">Trypsin-like serine protease</fullName>
    </submittedName>
</protein>
<accession>A0ABT3TJG3</accession>
<dbReference type="InterPro" id="IPR001478">
    <property type="entry name" value="PDZ"/>
</dbReference>
<dbReference type="PANTHER" id="PTHR43343">
    <property type="entry name" value="PEPTIDASE S12"/>
    <property type="match status" value="1"/>
</dbReference>
<evidence type="ECO:0000256" key="1">
    <source>
        <dbReference type="ARBA" id="ARBA00022670"/>
    </source>
</evidence>
<feature type="domain" description="PDZ" evidence="4">
    <location>
        <begin position="269"/>
        <end position="343"/>
    </location>
</feature>
<dbReference type="InterPro" id="IPR051201">
    <property type="entry name" value="Chloro_Bact_Ser_Proteases"/>
</dbReference>
<proteinExistence type="predicted"/>
<evidence type="ECO:0000313" key="6">
    <source>
        <dbReference type="Proteomes" id="UP001143362"/>
    </source>
</evidence>
<name>A0ABT3TJG3_9GAMM</name>
<dbReference type="PRINTS" id="PR00834">
    <property type="entry name" value="PROTEASES2C"/>
</dbReference>
<dbReference type="Gene3D" id="2.40.10.120">
    <property type="match status" value="1"/>
</dbReference>
<dbReference type="InterPro" id="IPR009003">
    <property type="entry name" value="Peptidase_S1_PA"/>
</dbReference>
<keyword evidence="3" id="KW-1133">Transmembrane helix</keyword>
<dbReference type="EMBL" id="SHNN01000003">
    <property type="protein sequence ID" value="MCX2982447.1"/>
    <property type="molecule type" value="Genomic_DNA"/>
</dbReference>
<feature type="transmembrane region" description="Helical" evidence="3">
    <location>
        <begin position="7"/>
        <end position="25"/>
    </location>
</feature>